<evidence type="ECO:0000256" key="1">
    <source>
        <dbReference type="SAM" id="MobiDB-lite"/>
    </source>
</evidence>
<keyword evidence="3" id="KW-1185">Reference proteome</keyword>
<name>A0AAD1SCP6_PELCU</name>
<organism evidence="2 3">
    <name type="scientific">Pelobates cultripes</name>
    <name type="common">Western spadefoot toad</name>
    <dbReference type="NCBI Taxonomy" id="61616"/>
    <lineage>
        <taxon>Eukaryota</taxon>
        <taxon>Metazoa</taxon>
        <taxon>Chordata</taxon>
        <taxon>Craniata</taxon>
        <taxon>Vertebrata</taxon>
        <taxon>Euteleostomi</taxon>
        <taxon>Amphibia</taxon>
        <taxon>Batrachia</taxon>
        <taxon>Anura</taxon>
        <taxon>Pelobatoidea</taxon>
        <taxon>Pelobatidae</taxon>
        <taxon>Pelobates</taxon>
    </lineage>
</organism>
<protein>
    <submittedName>
        <fullName evidence="2">Uncharacterized protein</fullName>
    </submittedName>
</protein>
<dbReference type="AlphaFoldDB" id="A0AAD1SCP6"/>
<gene>
    <name evidence="2" type="ORF">PECUL_23A030044</name>
</gene>
<feature type="region of interest" description="Disordered" evidence="1">
    <location>
        <begin position="1"/>
        <end position="92"/>
    </location>
</feature>
<evidence type="ECO:0000313" key="3">
    <source>
        <dbReference type="Proteomes" id="UP001295444"/>
    </source>
</evidence>
<reference evidence="2" key="1">
    <citation type="submission" date="2022-03" db="EMBL/GenBank/DDBJ databases">
        <authorList>
            <person name="Alioto T."/>
            <person name="Alioto T."/>
            <person name="Gomez Garrido J."/>
        </authorList>
    </citation>
    <scope>NUCLEOTIDE SEQUENCE</scope>
</reference>
<feature type="compositionally biased region" description="Basic and acidic residues" evidence="1">
    <location>
        <begin position="65"/>
        <end position="88"/>
    </location>
</feature>
<sequence length="123" mass="13803">DQRSWESHTPQFQPVPPAPPNHPSGQPSQCLRAQPVVTFPQRAHTKRQRPRKCKSRQAINRPTPKQREISPEKIKCTAEGQEEQRESGRLQSLPVTTSTAITLLGWQLHSTLLDFNLPVAGIG</sequence>
<feature type="non-terminal residue" evidence="2">
    <location>
        <position position="1"/>
    </location>
</feature>
<feature type="compositionally biased region" description="Basic residues" evidence="1">
    <location>
        <begin position="43"/>
        <end position="55"/>
    </location>
</feature>
<evidence type="ECO:0000313" key="2">
    <source>
        <dbReference type="EMBL" id="CAH2295691.1"/>
    </source>
</evidence>
<dbReference type="EMBL" id="OW240916">
    <property type="protein sequence ID" value="CAH2295691.1"/>
    <property type="molecule type" value="Genomic_DNA"/>
</dbReference>
<accession>A0AAD1SCP6</accession>
<dbReference type="Proteomes" id="UP001295444">
    <property type="component" value="Chromosome 05"/>
</dbReference>
<proteinExistence type="predicted"/>
<feature type="compositionally biased region" description="Pro residues" evidence="1">
    <location>
        <begin position="13"/>
        <end position="22"/>
    </location>
</feature>